<dbReference type="PANTHER" id="PTHR13774">
    <property type="entry name" value="PHENAZINE BIOSYNTHESIS PROTEIN"/>
    <property type="match status" value="1"/>
</dbReference>
<evidence type="ECO:0000256" key="2">
    <source>
        <dbReference type="ARBA" id="ARBA00023235"/>
    </source>
</evidence>
<dbReference type="PANTHER" id="PTHR13774:SF39">
    <property type="entry name" value="BIOSYNTHESIS PROTEIN, PUTATIVE-RELATED"/>
    <property type="match status" value="1"/>
</dbReference>
<sequence length="278" mass="29389">MSDGTLHRLSAFSTNGEGGNPAGVWVGAQLPDPVTMQRIAAEVGYSETAFIAPERGTERSVRYYSPQAEVPFCGHATIASGVLLGETDGDTTYAFSTAVGMVSVQSSKQGGIREAALISVAPRQAAVDEGMLAAYLDALGWRRKDLDAAIAPMLAYAGAWHLVLAAAHSERLARLDYPFESLRSMMLEHDLTTLQLVHRQSDRLFLSRNAFPVGGVVEDPATGAAAAALGGYLRDAGLIQTPASIEVRQGQAMGRPSLIRVDIPVTGGIVVRGTAIRL</sequence>
<organism evidence="4 5">
    <name type="scientific">Dokdonella immobilis</name>
    <dbReference type="NCBI Taxonomy" id="578942"/>
    <lineage>
        <taxon>Bacteria</taxon>
        <taxon>Pseudomonadati</taxon>
        <taxon>Pseudomonadota</taxon>
        <taxon>Gammaproteobacteria</taxon>
        <taxon>Lysobacterales</taxon>
        <taxon>Rhodanobacteraceae</taxon>
        <taxon>Dokdonella</taxon>
    </lineage>
</organism>
<dbReference type="STRING" id="578942.SAMN05216289_12345"/>
<accession>A0A1I4Z7U3</accession>
<dbReference type="GO" id="GO:0005737">
    <property type="term" value="C:cytoplasm"/>
    <property type="evidence" value="ECO:0007669"/>
    <property type="project" value="TreeGrafter"/>
</dbReference>
<dbReference type="PIRSF" id="PIRSF016184">
    <property type="entry name" value="PhzC_PhzF"/>
    <property type="match status" value="1"/>
</dbReference>
<feature type="active site" evidence="3">
    <location>
        <position position="47"/>
    </location>
</feature>
<keyword evidence="2" id="KW-0413">Isomerase</keyword>
<dbReference type="InterPro" id="IPR003719">
    <property type="entry name" value="Phenazine_PhzF-like"/>
</dbReference>
<evidence type="ECO:0000313" key="4">
    <source>
        <dbReference type="EMBL" id="SFN46257.1"/>
    </source>
</evidence>
<name>A0A1I4Z7U3_9GAMM</name>
<proteinExistence type="inferred from homology"/>
<dbReference type="NCBIfam" id="TIGR00654">
    <property type="entry name" value="PhzF_family"/>
    <property type="match status" value="1"/>
</dbReference>
<dbReference type="OrthoDB" id="9788221at2"/>
<keyword evidence="5" id="KW-1185">Reference proteome</keyword>
<dbReference type="SUPFAM" id="SSF54506">
    <property type="entry name" value="Diaminopimelate epimerase-like"/>
    <property type="match status" value="1"/>
</dbReference>
<gene>
    <name evidence="4" type="ORF">SAMN05216289_12345</name>
</gene>
<dbReference type="Proteomes" id="UP000198575">
    <property type="component" value="Unassembled WGS sequence"/>
</dbReference>
<evidence type="ECO:0000256" key="3">
    <source>
        <dbReference type="PIRSR" id="PIRSR016184-1"/>
    </source>
</evidence>
<dbReference type="Gene3D" id="3.10.310.10">
    <property type="entry name" value="Diaminopimelate Epimerase, Chain A, domain 1"/>
    <property type="match status" value="2"/>
</dbReference>
<dbReference type="EMBL" id="FOVF01000023">
    <property type="protein sequence ID" value="SFN46257.1"/>
    <property type="molecule type" value="Genomic_DNA"/>
</dbReference>
<protein>
    <submittedName>
        <fullName evidence="4">Phenazine biosynthesis protein PhzF family</fullName>
    </submittedName>
</protein>
<comment type="similarity">
    <text evidence="1">Belongs to the PhzF family.</text>
</comment>
<dbReference type="Pfam" id="PF02567">
    <property type="entry name" value="PhzC-PhzF"/>
    <property type="match status" value="1"/>
</dbReference>
<dbReference type="AlphaFoldDB" id="A0A1I4Z7U3"/>
<dbReference type="RefSeq" id="WP_092409152.1">
    <property type="nucleotide sequence ID" value="NZ_FOVF01000023.1"/>
</dbReference>
<dbReference type="GO" id="GO:0016853">
    <property type="term" value="F:isomerase activity"/>
    <property type="evidence" value="ECO:0007669"/>
    <property type="project" value="UniProtKB-KW"/>
</dbReference>
<reference evidence="4 5" key="1">
    <citation type="submission" date="2016-10" db="EMBL/GenBank/DDBJ databases">
        <authorList>
            <person name="de Groot N.N."/>
        </authorList>
    </citation>
    <scope>NUCLEOTIDE SEQUENCE [LARGE SCALE GENOMIC DNA]</scope>
    <source>
        <strain evidence="4 5">CGMCC 1.7659</strain>
    </source>
</reference>
<evidence type="ECO:0000313" key="5">
    <source>
        <dbReference type="Proteomes" id="UP000198575"/>
    </source>
</evidence>
<evidence type="ECO:0000256" key="1">
    <source>
        <dbReference type="ARBA" id="ARBA00008270"/>
    </source>
</evidence>